<keyword evidence="1" id="KW-0812">Transmembrane</keyword>
<dbReference type="PANTHER" id="PTHR36111:SF2">
    <property type="entry name" value="INNER MEMBRANE PROTEIN"/>
    <property type="match status" value="1"/>
</dbReference>
<feature type="transmembrane region" description="Helical" evidence="1">
    <location>
        <begin position="207"/>
        <end position="224"/>
    </location>
</feature>
<reference evidence="2 3" key="1">
    <citation type="submission" date="2017-10" db="EMBL/GenBank/DDBJ databases">
        <title>Novel microbial diversity and functional potential in the marine mammal oral microbiome.</title>
        <authorList>
            <person name="Dudek N.K."/>
            <person name="Sun C.L."/>
            <person name="Burstein D."/>
            <person name="Kantor R.S."/>
            <person name="Aliaga Goltsman D.S."/>
            <person name="Bik E.M."/>
            <person name="Thomas B.C."/>
            <person name="Banfield J.F."/>
            <person name="Relman D.A."/>
        </authorList>
    </citation>
    <scope>NUCLEOTIDE SEQUENCE [LARGE SCALE GENOMIC DNA]</scope>
    <source>
        <strain evidence="2">DOLJORAL78_50_517</strain>
    </source>
</reference>
<dbReference type="InterPro" id="IPR007563">
    <property type="entry name" value="DUF554"/>
</dbReference>
<evidence type="ECO:0000313" key="2">
    <source>
        <dbReference type="EMBL" id="PIE82687.1"/>
    </source>
</evidence>
<dbReference type="EMBL" id="PDTV01000014">
    <property type="protein sequence ID" value="PIE82687.1"/>
    <property type="molecule type" value="Genomic_DNA"/>
</dbReference>
<dbReference type="Pfam" id="PF04474">
    <property type="entry name" value="DUF554"/>
    <property type="match status" value="1"/>
</dbReference>
<name>A0A2G6PDP7_9GAMM</name>
<proteinExistence type="predicted"/>
<keyword evidence="1" id="KW-0472">Membrane</keyword>
<gene>
    <name evidence="2" type="ORF">CSA09_05630</name>
</gene>
<evidence type="ECO:0008006" key="4">
    <source>
        <dbReference type="Google" id="ProtNLM"/>
    </source>
</evidence>
<organism evidence="2 3">
    <name type="scientific">Candidatus Contendibacter odensensis</name>
    <dbReference type="NCBI Taxonomy" id="1400860"/>
    <lineage>
        <taxon>Bacteria</taxon>
        <taxon>Pseudomonadati</taxon>
        <taxon>Pseudomonadota</taxon>
        <taxon>Gammaproteobacteria</taxon>
        <taxon>Candidatus Competibacteraceae</taxon>
        <taxon>Candidatus Contendibacter</taxon>
    </lineage>
</organism>
<feature type="transmembrane region" description="Helical" evidence="1">
    <location>
        <begin position="151"/>
        <end position="173"/>
    </location>
</feature>
<sequence>MLGTLVNTATVVAGSALGLTIGPRLPERIKTILMQALGLATISIGLRMALDAQHTLLAVGCLLLGGITGEWLRVEQHLENLADMLRQWLHSDSNHFVEGFVTATLLYLTGAMTIVGSIQEGTVGDPGVLLIKSLLDGAASIALASSKGIGVMFSALPVLLVQGGITLLAAQLTVLSQPAVLDAINATGGLLILGIGINLLEIGKVHIGNLLPALLYAMSGAVLFL</sequence>
<accession>A0A2G6PDP7</accession>
<evidence type="ECO:0000313" key="3">
    <source>
        <dbReference type="Proteomes" id="UP000229278"/>
    </source>
</evidence>
<feature type="transmembrane region" description="Helical" evidence="1">
    <location>
        <begin position="179"/>
        <end position="200"/>
    </location>
</feature>
<keyword evidence="1" id="KW-1133">Transmembrane helix</keyword>
<comment type="caution">
    <text evidence="2">The sequence shown here is derived from an EMBL/GenBank/DDBJ whole genome shotgun (WGS) entry which is preliminary data.</text>
</comment>
<protein>
    <recommendedName>
        <fullName evidence="4">DUF554 domain-containing protein</fullName>
    </recommendedName>
</protein>
<dbReference type="PANTHER" id="PTHR36111">
    <property type="entry name" value="INNER MEMBRANE PROTEIN-RELATED"/>
    <property type="match status" value="1"/>
</dbReference>
<evidence type="ECO:0000256" key="1">
    <source>
        <dbReference type="SAM" id="Phobius"/>
    </source>
</evidence>
<dbReference type="Proteomes" id="UP000229278">
    <property type="component" value="Unassembled WGS sequence"/>
</dbReference>
<dbReference type="AlphaFoldDB" id="A0A2G6PDP7"/>